<feature type="region of interest" description="Disordered" evidence="1">
    <location>
        <begin position="1"/>
        <end position="73"/>
    </location>
</feature>
<feature type="compositionally biased region" description="Basic and acidic residues" evidence="1">
    <location>
        <begin position="48"/>
        <end position="57"/>
    </location>
</feature>
<dbReference type="Proteomes" id="UP000271162">
    <property type="component" value="Unassembled WGS sequence"/>
</dbReference>
<proteinExistence type="predicted"/>
<evidence type="ECO:0000313" key="2">
    <source>
        <dbReference type="EMBL" id="VDL80438.1"/>
    </source>
</evidence>
<feature type="compositionally biased region" description="Basic and acidic residues" evidence="1">
    <location>
        <begin position="16"/>
        <end position="26"/>
    </location>
</feature>
<feature type="compositionally biased region" description="Basic residues" evidence="1">
    <location>
        <begin position="58"/>
        <end position="73"/>
    </location>
</feature>
<evidence type="ECO:0000313" key="3">
    <source>
        <dbReference type="Proteomes" id="UP000271162"/>
    </source>
</evidence>
<dbReference type="AlphaFoldDB" id="A0A0N4YIT6"/>
<dbReference type="WBParaSite" id="NBR_0001684201-mRNA-1">
    <property type="protein sequence ID" value="NBR_0001684201-mRNA-1"/>
    <property type="gene ID" value="NBR_0001684201"/>
</dbReference>
<evidence type="ECO:0000256" key="1">
    <source>
        <dbReference type="SAM" id="MobiDB-lite"/>
    </source>
</evidence>
<dbReference type="EMBL" id="UYSL01022425">
    <property type="protein sequence ID" value="VDL80438.1"/>
    <property type="molecule type" value="Genomic_DNA"/>
</dbReference>
<protein>
    <submittedName>
        <fullName evidence="2 4">Uncharacterized protein</fullName>
    </submittedName>
</protein>
<gene>
    <name evidence="2" type="ORF">NBR_LOCUS16843</name>
</gene>
<keyword evidence="3" id="KW-1185">Reference proteome</keyword>
<accession>A0A0N4YIT6</accession>
<organism evidence="4">
    <name type="scientific">Nippostrongylus brasiliensis</name>
    <name type="common">Rat hookworm</name>
    <dbReference type="NCBI Taxonomy" id="27835"/>
    <lineage>
        <taxon>Eukaryota</taxon>
        <taxon>Metazoa</taxon>
        <taxon>Ecdysozoa</taxon>
        <taxon>Nematoda</taxon>
        <taxon>Chromadorea</taxon>
        <taxon>Rhabditida</taxon>
        <taxon>Rhabditina</taxon>
        <taxon>Rhabditomorpha</taxon>
        <taxon>Strongyloidea</taxon>
        <taxon>Heligmosomidae</taxon>
        <taxon>Nippostrongylus</taxon>
    </lineage>
</organism>
<name>A0A0N4YIT6_NIPBR</name>
<evidence type="ECO:0000313" key="4">
    <source>
        <dbReference type="WBParaSite" id="NBR_0001684201-mRNA-1"/>
    </source>
</evidence>
<sequence>MWTSDRSWSPGAPGDTKAETHGHTKETGAPPNKKSIGARCTGQASTRSAKEEVEERHQKRSRRGQSNIRRHPG</sequence>
<reference evidence="2 3" key="2">
    <citation type="submission" date="2018-11" db="EMBL/GenBank/DDBJ databases">
        <authorList>
            <consortium name="Pathogen Informatics"/>
        </authorList>
    </citation>
    <scope>NUCLEOTIDE SEQUENCE [LARGE SCALE GENOMIC DNA]</scope>
</reference>
<reference evidence="4" key="1">
    <citation type="submission" date="2017-02" db="UniProtKB">
        <authorList>
            <consortium name="WormBaseParasite"/>
        </authorList>
    </citation>
    <scope>IDENTIFICATION</scope>
</reference>